<dbReference type="AlphaFoldDB" id="A0A0J9BKA2"/>
<feature type="transmembrane region" description="Helical" evidence="1">
    <location>
        <begin position="23"/>
        <end position="41"/>
    </location>
</feature>
<dbReference type="OrthoDB" id="86125at2"/>
<reference evidence="2 3" key="1">
    <citation type="submission" date="2011-04" db="EMBL/GenBank/DDBJ databases">
        <title>The Genome Sequence of Clostridium citroniae WAL-19142.</title>
        <authorList>
            <consortium name="The Broad Institute Genome Sequencing Platform"/>
            <person name="Earl A."/>
            <person name="Ward D."/>
            <person name="Feldgarden M."/>
            <person name="Gevers D."/>
            <person name="Warren Y.A."/>
            <person name="Tyrrell K.L."/>
            <person name="Citron D.M."/>
            <person name="Goldstein E.J."/>
            <person name="Daigneault M."/>
            <person name="Allen-Vercoe E."/>
            <person name="Young S.K."/>
            <person name="Zeng Q."/>
            <person name="Gargeya S."/>
            <person name="Fitzgerald M."/>
            <person name="Haas B."/>
            <person name="Abouelleil A."/>
            <person name="Alvarado L."/>
            <person name="Arachchi H.M."/>
            <person name="Berlin A."/>
            <person name="Brown A."/>
            <person name="Chapman S.B."/>
            <person name="Chen Z."/>
            <person name="Dunbar C."/>
            <person name="Freedman E."/>
            <person name="Gearin G."/>
            <person name="Gellesch M."/>
            <person name="Goldberg J."/>
            <person name="Griggs A."/>
            <person name="Gujja S."/>
            <person name="Heilman E.R."/>
            <person name="Heiman D."/>
            <person name="Howarth C."/>
            <person name="Larson L."/>
            <person name="Lui A."/>
            <person name="MacDonald P.J."/>
            <person name="Mehta T."/>
            <person name="Montmayeur A."/>
            <person name="Murphy C."/>
            <person name="Neiman D."/>
            <person name="Pearson M."/>
            <person name="Priest M."/>
            <person name="Roberts A."/>
            <person name="Saif S."/>
            <person name="Shea T."/>
            <person name="Shenoy N."/>
            <person name="Sisk P."/>
            <person name="Stolte C."/>
            <person name="Sykes S."/>
            <person name="White J."/>
            <person name="Yandava C."/>
            <person name="Wortman J."/>
            <person name="Nusbaum C."/>
            <person name="Birren B."/>
        </authorList>
    </citation>
    <scope>NUCLEOTIDE SEQUENCE [LARGE SCALE GENOMIC DNA]</scope>
    <source>
        <strain evidence="2 3">WAL-19142</strain>
    </source>
</reference>
<feature type="transmembrane region" description="Helical" evidence="1">
    <location>
        <begin position="177"/>
        <end position="198"/>
    </location>
</feature>
<feature type="transmembrane region" description="Helical" evidence="1">
    <location>
        <begin position="298"/>
        <end position="321"/>
    </location>
</feature>
<dbReference type="PATRIC" id="fig|742734.4.peg.280"/>
<organism evidence="2 3">
    <name type="scientific">[Clostridium] citroniae WAL-19142</name>
    <dbReference type="NCBI Taxonomy" id="742734"/>
    <lineage>
        <taxon>Bacteria</taxon>
        <taxon>Bacillati</taxon>
        <taxon>Bacillota</taxon>
        <taxon>Clostridia</taxon>
        <taxon>Lachnospirales</taxon>
        <taxon>Lachnospiraceae</taxon>
        <taxon>Enterocloster</taxon>
    </lineage>
</organism>
<sequence>MLGIVGLVCAVVAVIFLIWKNWHMAIVSLVGAIIVIVFNGMNPVSAITENFMTGMSGFAGSWFLLFMLGSIFGKVMGESGASVGIAGSLLKLLGDKSVVLVIMITGLVLSYGGIGTFIIAFSVYPIAVALFQKADIPKKLIVATIMVCPVTVCMAMLPGSPSTQNLLPTTYFNTTAYAGAKIGIICSVLMFAAAYLYLNWQIKAAKANNEHFVASPGENIMDLQSVEQGKTPEVWKCYVPIVVLLAAMFGFQKLTAMPSTYAVSCAMILAIVIGCILYKDKLDIQLAINDGASGGLGALIATSSIMGFGSVVSASPAYGIVTDALVNMNIGPLATALISINVIAAITGSSAGGLNIFLSSMGGYLASTGLNTAMLHRVVCIASSGFDAMPHASGMVVCNQIARTSQKDTYKHVFITCAIMPFCCAILACVLGTMGII</sequence>
<evidence type="ECO:0000313" key="2">
    <source>
        <dbReference type="EMBL" id="KMW13338.1"/>
    </source>
</evidence>
<accession>A0A0J9BKA2</accession>
<proteinExistence type="predicted"/>
<dbReference type="Pfam" id="PF02447">
    <property type="entry name" value="GntP_permease"/>
    <property type="match status" value="1"/>
</dbReference>
<dbReference type="PANTHER" id="PTHR30354:SF7">
    <property type="entry name" value="BLL7963 PROTEIN"/>
    <property type="match status" value="1"/>
</dbReference>
<dbReference type="GO" id="GO:0015128">
    <property type="term" value="F:gluconate transmembrane transporter activity"/>
    <property type="evidence" value="ECO:0007669"/>
    <property type="project" value="InterPro"/>
</dbReference>
<evidence type="ECO:0000256" key="1">
    <source>
        <dbReference type="SAM" id="Phobius"/>
    </source>
</evidence>
<comment type="caution">
    <text evidence="2">The sequence shown here is derived from an EMBL/GenBank/DDBJ whole genome shotgun (WGS) entry which is preliminary data.</text>
</comment>
<feature type="transmembrane region" description="Helical" evidence="1">
    <location>
        <begin position="140"/>
        <end position="157"/>
    </location>
</feature>
<keyword evidence="1" id="KW-0472">Membrane</keyword>
<gene>
    <name evidence="2" type="ORF">HMPREF9470_00259</name>
</gene>
<feature type="transmembrane region" description="Helical" evidence="1">
    <location>
        <begin position="237"/>
        <end position="254"/>
    </location>
</feature>
<evidence type="ECO:0008006" key="4">
    <source>
        <dbReference type="Google" id="ProtNLM"/>
    </source>
</evidence>
<feature type="transmembrane region" description="Helical" evidence="1">
    <location>
        <begin position="260"/>
        <end position="278"/>
    </location>
</feature>
<feature type="transmembrane region" description="Helical" evidence="1">
    <location>
        <begin position="333"/>
        <end position="358"/>
    </location>
</feature>
<keyword evidence="1" id="KW-1133">Transmembrane helix</keyword>
<feature type="transmembrane region" description="Helical" evidence="1">
    <location>
        <begin position="413"/>
        <end position="436"/>
    </location>
</feature>
<protein>
    <recommendedName>
        <fullName evidence="4">Citrate transporter-like domain-containing protein</fullName>
    </recommendedName>
</protein>
<dbReference type="EMBL" id="ADLK01000045">
    <property type="protein sequence ID" value="KMW13338.1"/>
    <property type="molecule type" value="Genomic_DNA"/>
</dbReference>
<evidence type="ECO:0000313" key="3">
    <source>
        <dbReference type="Proteomes" id="UP000037392"/>
    </source>
</evidence>
<dbReference type="Proteomes" id="UP000037392">
    <property type="component" value="Unassembled WGS sequence"/>
</dbReference>
<keyword evidence="1" id="KW-0812">Transmembrane</keyword>
<dbReference type="GO" id="GO:0005886">
    <property type="term" value="C:plasma membrane"/>
    <property type="evidence" value="ECO:0007669"/>
    <property type="project" value="TreeGrafter"/>
</dbReference>
<name>A0A0J9BKA2_9FIRM</name>
<dbReference type="PANTHER" id="PTHR30354">
    <property type="entry name" value="GNT FAMILY GLUCONATE TRANSPORTER"/>
    <property type="match status" value="1"/>
</dbReference>
<dbReference type="RefSeq" id="WP_048929039.1">
    <property type="nucleotide sequence ID" value="NZ_KQ235875.1"/>
</dbReference>
<dbReference type="GeneID" id="93163738"/>
<feature type="transmembrane region" description="Helical" evidence="1">
    <location>
        <begin position="98"/>
        <end position="128"/>
    </location>
</feature>
<dbReference type="InterPro" id="IPR003474">
    <property type="entry name" value="Glcn_transporter"/>
</dbReference>
<feature type="transmembrane region" description="Helical" evidence="1">
    <location>
        <begin position="53"/>
        <end position="72"/>
    </location>
</feature>